<evidence type="ECO:0000256" key="4">
    <source>
        <dbReference type="ARBA" id="ARBA00019623"/>
    </source>
</evidence>
<gene>
    <name evidence="12" type="ordered locus">SELR_pSRC101700</name>
</gene>
<dbReference type="Proteomes" id="UP000007887">
    <property type="component" value="Plasmid pSRC1"/>
</dbReference>
<dbReference type="GO" id="GO:0004564">
    <property type="term" value="F:beta-fructofuranosidase activity"/>
    <property type="evidence" value="ECO:0007669"/>
    <property type="project" value="UniProtKB-EC"/>
</dbReference>
<dbReference type="PATRIC" id="fig|927704.6.peg.3093"/>
<dbReference type="Gene3D" id="2.115.10.20">
    <property type="entry name" value="Glycosyl hydrolase domain, family 43"/>
    <property type="match status" value="1"/>
</dbReference>
<feature type="domain" description="Glycosyl hydrolase family 32 C-terminal" evidence="11">
    <location>
        <begin position="349"/>
        <end position="433"/>
    </location>
</feature>
<keyword evidence="9" id="KW-0119">Carbohydrate metabolism</keyword>
<evidence type="ECO:0000256" key="5">
    <source>
        <dbReference type="ARBA" id="ARBA00022801"/>
    </source>
</evidence>
<evidence type="ECO:0000256" key="7">
    <source>
        <dbReference type="ARBA" id="ARBA00033367"/>
    </source>
</evidence>
<reference evidence="12 13" key="1">
    <citation type="submission" date="2011-10" db="EMBL/GenBank/DDBJ databases">
        <title>Whole genome sequence of Selenomonas ruminantium subsp. lactilytica TAM6421.</title>
        <authorList>
            <person name="Oguchi A."/>
            <person name="Ankai A."/>
            <person name="Kaneko J."/>
            <person name="Yamada-Narita S."/>
            <person name="Fukui S."/>
            <person name="Takahashi M."/>
            <person name="Onodera T."/>
            <person name="Kojima S."/>
            <person name="Fushimi T."/>
            <person name="Abe N."/>
            <person name="Kamio Y."/>
            <person name="Yamazaki S."/>
            <person name="Fujita N."/>
        </authorList>
    </citation>
    <scope>NUCLEOTIDE SEQUENCE [LARGE SCALE GENOMIC DNA]</scope>
    <source>
        <strain evidence="13">NBRC 103574 / TAM6421</strain>
        <plasmid evidence="12 13">pSRC1</plasmid>
    </source>
</reference>
<dbReference type="EMBL" id="AP012299">
    <property type="protein sequence ID" value="BAL84977.1"/>
    <property type="molecule type" value="Genomic_DNA"/>
</dbReference>
<dbReference type="InterPro" id="IPR001362">
    <property type="entry name" value="Glyco_hydro_32"/>
</dbReference>
<proteinExistence type="inferred from homology"/>
<protein>
    <recommendedName>
        <fullName evidence="4 8">Sucrose-6-phosphate hydrolase</fullName>
        <ecNumber evidence="3 8">3.2.1.26</ecNumber>
    </recommendedName>
    <alternativeName>
        <fullName evidence="7 9">Invertase</fullName>
    </alternativeName>
</protein>
<evidence type="ECO:0000259" key="10">
    <source>
        <dbReference type="Pfam" id="PF00251"/>
    </source>
</evidence>
<evidence type="ECO:0000256" key="2">
    <source>
        <dbReference type="ARBA" id="ARBA00009902"/>
    </source>
</evidence>
<dbReference type="AlphaFoldDB" id="I0GW40"/>
<dbReference type="InterPro" id="IPR013189">
    <property type="entry name" value="Glyco_hydro_32_C"/>
</dbReference>
<dbReference type="OrthoDB" id="9759709at2"/>
<dbReference type="GO" id="GO:0005985">
    <property type="term" value="P:sucrose metabolic process"/>
    <property type="evidence" value="ECO:0007669"/>
    <property type="project" value="UniProtKB-UniPathway"/>
</dbReference>
<comment type="subcellular location">
    <subcellularLocation>
        <location evidence="9">Cytoplasm</location>
    </subcellularLocation>
</comment>
<dbReference type="Pfam" id="PF00251">
    <property type="entry name" value="Glyco_hydro_32N"/>
    <property type="match status" value="1"/>
</dbReference>
<dbReference type="Gene3D" id="2.60.120.560">
    <property type="entry name" value="Exo-inulinase, domain 1"/>
    <property type="match status" value="1"/>
</dbReference>
<dbReference type="HOGENOM" id="CLU_001528_7_0_9"/>
<feature type="domain" description="Glycosyl hydrolase family 32 N-terminal" evidence="10">
    <location>
        <begin position="17"/>
        <end position="319"/>
    </location>
</feature>
<geneLocation type="plasmid" evidence="12 13">
    <name>pSRC1</name>
</geneLocation>
<dbReference type="NCBIfam" id="TIGR01322">
    <property type="entry name" value="scrB_fam"/>
    <property type="match status" value="1"/>
</dbReference>
<keyword evidence="6 8" id="KW-0326">Glycosidase</keyword>
<organism evidence="12 13">
    <name type="scientific">Selenomonas ruminantium subsp. lactilytica (strain NBRC 103574 / TAM6421)</name>
    <dbReference type="NCBI Taxonomy" id="927704"/>
    <lineage>
        <taxon>Bacteria</taxon>
        <taxon>Bacillati</taxon>
        <taxon>Bacillota</taxon>
        <taxon>Negativicutes</taxon>
        <taxon>Selenomonadales</taxon>
        <taxon>Selenomonadaceae</taxon>
        <taxon>Selenomonas</taxon>
    </lineage>
</organism>
<evidence type="ECO:0000259" key="11">
    <source>
        <dbReference type="Pfam" id="PF08244"/>
    </source>
</evidence>
<dbReference type="InterPro" id="IPR006232">
    <property type="entry name" value="Suc6P_hydrolase"/>
</dbReference>
<dbReference type="PANTHER" id="PTHR43101:SF1">
    <property type="entry name" value="BETA-FRUCTOSIDASE"/>
    <property type="match status" value="1"/>
</dbReference>
<dbReference type="SUPFAM" id="SSF49899">
    <property type="entry name" value="Concanavalin A-like lectins/glucanases"/>
    <property type="match status" value="1"/>
</dbReference>
<evidence type="ECO:0000256" key="9">
    <source>
        <dbReference type="RuleBase" id="RU365015"/>
    </source>
</evidence>
<dbReference type="InterPro" id="IPR013320">
    <property type="entry name" value="ConA-like_dom_sf"/>
</dbReference>
<evidence type="ECO:0000256" key="6">
    <source>
        <dbReference type="ARBA" id="ARBA00023295"/>
    </source>
</evidence>
<dbReference type="UniPathway" id="UPA00238"/>
<accession>I0GW40</accession>
<keyword evidence="5 8" id="KW-0378">Hydrolase</keyword>
<dbReference type="InterPro" id="IPR051214">
    <property type="entry name" value="GH32_Enzymes"/>
</dbReference>
<keyword evidence="9" id="KW-0963">Cytoplasm</keyword>
<dbReference type="EC" id="3.2.1.26" evidence="3 8"/>
<evidence type="ECO:0000256" key="1">
    <source>
        <dbReference type="ARBA" id="ARBA00004914"/>
    </source>
</evidence>
<dbReference type="InterPro" id="IPR023296">
    <property type="entry name" value="Glyco_hydro_beta-prop_sf"/>
</dbReference>
<comment type="pathway">
    <text evidence="1 9">Glycan biosynthesis; sucrose metabolism.</text>
</comment>
<dbReference type="CDD" id="cd08996">
    <property type="entry name" value="GH32_FFase"/>
    <property type="match status" value="1"/>
</dbReference>
<dbReference type="SMART" id="SM00640">
    <property type="entry name" value="Glyco_32"/>
    <property type="match status" value="1"/>
</dbReference>
<sequence length="462" mass="53398">MQEVMKVTDQRYRLGYHLMTKGGWMNDSNGFPWFKGYYHMFYQYYPYAAEWGPMHWGHARSKDLVHWETLPVALAPDEHEDGCFSGSAVVYDDKLWLIYTGHHLTNPEDSEEFYQDQNIAWSEDGIHFTKYEGNPVLRAPADNTKHFRNPKVWQEGDIFYMVLGSQGSDELGRALLYESNDLKKWQLVSVLDKAMNLKDEGYMWECPDFFHLDGQDVLLMSPRGLEPQGDCFHNLNQTCYLLGQQDEENYLVRQEFTEIDRGHDFYATQTMLAPDGRRIMTAWMNAWDSPMYEKEDGWAGALTIPRELRIEKGRLYQKPVSELSSMRLHRVLDGGLVPESSISLPAASEIKLLFKDCGDFSGRLLKIGDGGQELSISLDAEGSRILVERTTKDGLRAAKIMPYKDLDLHIFVDRSSAEIFVNRGEITFTERMYWQGKLELSLGEKAVREACIYALEKETNQY</sequence>
<dbReference type="RefSeq" id="WP_014431186.1">
    <property type="nucleotide sequence ID" value="NC_017078.1"/>
</dbReference>
<dbReference type="KEGG" id="sri:SELR_pSRC101700"/>
<name>I0GW40_SELRL</name>
<dbReference type="SUPFAM" id="SSF75005">
    <property type="entry name" value="Arabinanase/levansucrase/invertase"/>
    <property type="match status" value="1"/>
</dbReference>
<dbReference type="PANTHER" id="PTHR43101">
    <property type="entry name" value="BETA-FRUCTOSIDASE"/>
    <property type="match status" value="1"/>
</dbReference>
<comment type="similarity">
    <text evidence="2 8">Belongs to the glycosyl hydrolase 32 family.</text>
</comment>
<dbReference type="InterPro" id="IPR013148">
    <property type="entry name" value="Glyco_hydro_32_N"/>
</dbReference>
<comment type="function">
    <text evidence="9">Enables the bacterium to metabolize sucrose as a sole carbon source.</text>
</comment>
<keyword evidence="12" id="KW-0614">Plasmid</keyword>
<evidence type="ECO:0000313" key="12">
    <source>
        <dbReference type="EMBL" id="BAL84977.1"/>
    </source>
</evidence>
<comment type="catalytic activity">
    <reaction evidence="8">
        <text>Hydrolysis of terminal non-reducing beta-D-fructofuranoside residues in beta-D-fructofuranosides.</text>
        <dbReference type="EC" id="3.2.1.26"/>
    </reaction>
</comment>
<evidence type="ECO:0000256" key="3">
    <source>
        <dbReference type="ARBA" id="ARBA00012758"/>
    </source>
</evidence>
<dbReference type="GO" id="GO:0005737">
    <property type="term" value="C:cytoplasm"/>
    <property type="evidence" value="ECO:0007669"/>
    <property type="project" value="UniProtKB-SubCell"/>
</dbReference>
<evidence type="ECO:0000256" key="8">
    <source>
        <dbReference type="RuleBase" id="RU362110"/>
    </source>
</evidence>
<evidence type="ECO:0000313" key="13">
    <source>
        <dbReference type="Proteomes" id="UP000007887"/>
    </source>
</evidence>
<dbReference type="Pfam" id="PF08244">
    <property type="entry name" value="Glyco_hydro_32C"/>
    <property type="match status" value="1"/>
</dbReference>